<keyword evidence="4" id="KW-0812">Transmembrane</keyword>
<keyword evidence="7" id="KW-1185">Reference proteome</keyword>
<dbReference type="Gene3D" id="3.30.9.10">
    <property type="entry name" value="D-Amino Acid Oxidase, subunit A, domain 2"/>
    <property type="match status" value="1"/>
</dbReference>
<dbReference type="UniPathway" id="UPA00060"/>
<dbReference type="AlphaFoldDB" id="A0A3D9HPN8"/>
<dbReference type="Gene3D" id="3.50.50.60">
    <property type="entry name" value="FAD/NAD(P)-binding domain"/>
    <property type="match status" value="1"/>
</dbReference>
<proteinExistence type="predicted"/>
<dbReference type="PANTHER" id="PTHR13847:SF289">
    <property type="entry name" value="GLYCINE OXIDASE"/>
    <property type="match status" value="1"/>
</dbReference>
<dbReference type="SUPFAM" id="SSF54373">
    <property type="entry name" value="FAD-linked reductases, C-terminal domain"/>
    <property type="match status" value="1"/>
</dbReference>
<dbReference type="SUPFAM" id="SSF51905">
    <property type="entry name" value="FAD/NAD(P)-binding domain"/>
    <property type="match status" value="1"/>
</dbReference>
<feature type="transmembrane region" description="Helical" evidence="4">
    <location>
        <begin position="6"/>
        <end position="24"/>
    </location>
</feature>
<evidence type="ECO:0000313" key="7">
    <source>
        <dbReference type="Proteomes" id="UP000256845"/>
    </source>
</evidence>
<organism evidence="6 7">
    <name type="scientific">Aestuariispira insulae</name>
    <dbReference type="NCBI Taxonomy" id="1461337"/>
    <lineage>
        <taxon>Bacteria</taxon>
        <taxon>Pseudomonadati</taxon>
        <taxon>Pseudomonadota</taxon>
        <taxon>Alphaproteobacteria</taxon>
        <taxon>Rhodospirillales</taxon>
        <taxon>Kiloniellaceae</taxon>
        <taxon>Aestuariispira</taxon>
    </lineage>
</organism>
<dbReference type="GO" id="GO:0009229">
    <property type="term" value="P:thiamine diphosphate biosynthetic process"/>
    <property type="evidence" value="ECO:0007669"/>
    <property type="project" value="UniProtKB-UniPathway"/>
</dbReference>
<dbReference type="RefSeq" id="WP_218044633.1">
    <property type="nucleotide sequence ID" value="NZ_QRDW01000003.1"/>
</dbReference>
<reference evidence="6 7" key="1">
    <citation type="submission" date="2018-07" db="EMBL/GenBank/DDBJ databases">
        <title>Genomic Encyclopedia of Type Strains, Phase III (KMG-III): the genomes of soil and plant-associated and newly described type strains.</title>
        <authorList>
            <person name="Whitman W."/>
        </authorList>
    </citation>
    <scope>NUCLEOTIDE SEQUENCE [LARGE SCALE GENOMIC DNA]</scope>
    <source>
        <strain evidence="6 7">CECT 8488</strain>
    </source>
</reference>
<dbReference type="InterPro" id="IPR036188">
    <property type="entry name" value="FAD/NAD-bd_sf"/>
</dbReference>
<dbReference type="GO" id="GO:0016491">
    <property type="term" value="F:oxidoreductase activity"/>
    <property type="evidence" value="ECO:0007669"/>
    <property type="project" value="UniProtKB-KW"/>
</dbReference>
<evidence type="ECO:0000256" key="4">
    <source>
        <dbReference type="SAM" id="Phobius"/>
    </source>
</evidence>
<protein>
    <submittedName>
        <fullName evidence="6">Glycine oxidase</fullName>
    </submittedName>
</protein>
<feature type="domain" description="FAD dependent oxidoreductase" evidence="5">
    <location>
        <begin position="7"/>
        <end position="339"/>
    </location>
</feature>
<keyword evidence="4" id="KW-1133">Transmembrane helix</keyword>
<evidence type="ECO:0000256" key="3">
    <source>
        <dbReference type="ARBA" id="ARBA00023002"/>
    </source>
</evidence>
<dbReference type="GO" id="GO:0005737">
    <property type="term" value="C:cytoplasm"/>
    <property type="evidence" value="ECO:0007669"/>
    <property type="project" value="TreeGrafter"/>
</dbReference>
<dbReference type="NCBIfam" id="TIGR02352">
    <property type="entry name" value="thiamin_ThiO"/>
    <property type="match status" value="1"/>
</dbReference>
<evidence type="ECO:0000256" key="1">
    <source>
        <dbReference type="ARBA" id="ARBA00004948"/>
    </source>
</evidence>
<dbReference type="InterPro" id="IPR012727">
    <property type="entry name" value="Gly_oxidase_ThiO"/>
</dbReference>
<keyword evidence="2" id="KW-0784">Thiamine biosynthesis</keyword>
<dbReference type="PANTHER" id="PTHR13847">
    <property type="entry name" value="SARCOSINE DEHYDROGENASE-RELATED"/>
    <property type="match status" value="1"/>
</dbReference>
<evidence type="ECO:0000313" key="6">
    <source>
        <dbReference type="EMBL" id="RED51457.1"/>
    </source>
</evidence>
<comment type="caution">
    <text evidence="6">The sequence shown here is derived from an EMBL/GenBank/DDBJ whole genome shotgun (WGS) entry which is preliminary data.</text>
</comment>
<gene>
    <name evidence="6" type="ORF">DFP90_103259</name>
</gene>
<evidence type="ECO:0000259" key="5">
    <source>
        <dbReference type="Pfam" id="PF01266"/>
    </source>
</evidence>
<evidence type="ECO:0000256" key="2">
    <source>
        <dbReference type="ARBA" id="ARBA00022977"/>
    </source>
</evidence>
<dbReference type="InterPro" id="IPR006076">
    <property type="entry name" value="FAD-dep_OxRdtase"/>
</dbReference>
<name>A0A3D9HPN8_9PROT</name>
<comment type="pathway">
    <text evidence="1">Cofactor biosynthesis; thiamine diphosphate biosynthesis.</text>
</comment>
<dbReference type="Pfam" id="PF01266">
    <property type="entry name" value="DAO"/>
    <property type="match status" value="1"/>
</dbReference>
<dbReference type="Proteomes" id="UP000256845">
    <property type="component" value="Unassembled WGS sequence"/>
</dbReference>
<keyword evidence="4" id="KW-0472">Membrane</keyword>
<dbReference type="GO" id="GO:0050660">
    <property type="term" value="F:flavin adenine dinucleotide binding"/>
    <property type="evidence" value="ECO:0007669"/>
    <property type="project" value="InterPro"/>
</dbReference>
<sequence length="356" mass="39786">MSKNKHIAIIGAGIAGLMTGLSLLKRGYSVTLFEAGDAGLDHSCSFVAGGMLAPWSEMESAEMRIHRLGCRSIGLWRDLMDRLPGSPFFRADGTLIVAHGQDRPDLERFRQRLDFAGLGGEIKNLQPDQLARLEPGLADRFENGLHLPREAQIDPRSLLPVLIAYLKHQGAAFHFNRPVDALAFDHIRIEDERHGYDRVIDCRGLAARDCQPLLRGVKGEVALIRCADMRLKRMVRLMHPRYPIYIAPRPDHHFLIGATSLETEDRRVTLRSTLELLSAAYSLHPAFGEAEIIDIRAHLRPTLPDHRPCLEERDGVVRLNGLYRHGYLIAPALAEEAADFVETGSLPQNPLMEDVA</sequence>
<keyword evidence="3" id="KW-0560">Oxidoreductase</keyword>
<dbReference type="EMBL" id="QRDW01000003">
    <property type="protein sequence ID" value="RED51457.1"/>
    <property type="molecule type" value="Genomic_DNA"/>
</dbReference>
<accession>A0A3D9HPN8</accession>
<dbReference type="GO" id="GO:0009228">
    <property type="term" value="P:thiamine biosynthetic process"/>
    <property type="evidence" value="ECO:0007669"/>
    <property type="project" value="UniProtKB-KW"/>
</dbReference>